<evidence type="ECO:0000256" key="5">
    <source>
        <dbReference type="ARBA" id="ARBA00023163"/>
    </source>
</evidence>
<accession>A0A517SQ14</accession>
<dbReference type="InterPro" id="IPR000943">
    <property type="entry name" value="RNA_pol_sigma70"/>
</dbReference>
<dbReference type="InterPro" id="IPR007627">
    <property type="entry name" value="RNA_pol_sigma70_r2"/>
</dbReference>
<comment type="similarity">
    <text evidence="1">Belongs to the sigma-70 factor family.</text>
</comment>
<evidence type="ECO:0000259" key="7">
    <source>
        <dbReference type="PROSITE" id="PS00716"/>
    </source>
</evidence>
<evidence type="ECO:0000256" key="1">
    <source>
        <dbReference type="ARBA" id="ARBA00007788"/>
    </source>
</evidence>
<dbReference type="AlphaFoldDB" id="A0A517SQ14"/>
<evidence type="ECO:0000256" key="3">
    <source>
        <dbReference type="ARBA" id="ARBA00023082"/>
    </source>
</evidence>
<dbReference type="InterPro" id="IPR007624">
    <property type="entry name" value="RNA_pol_sigma70_r3"/>
</dbReference>
<dbReference type="FunFam" id="1.10.601.10:FF:000001">
    <property type="entry name" value="RNA polymerase sigma factor SigA"/>
    <property type="match status" value="1"/>
</dbReference>
<reference evidence="8 9" key="1">
    <citation type="submission" date="2019-02" db="EMBL/GenBank/DDBJ databases">
        <title>Deep-cultivation of Planctomycetes and their phenomic and genomic characterization uncovers novel biology.</title>
        <authorList>
            <person name="Wiegand S."/>
            <person name="Jogler M."/>
            <person name="Boedeker C."/>
            <person name="Pinto D."/>
            <person name="Vollmers J."/>
            <person name="Rivas-Marin E."/>
            <person name="Kohn T."/>
            <person name="Peeters S.H."/>
            <person name="Heuer A."/>
            <person name="Rast P."/>
            <person name="Oberbeckmann S."/>
            <person name="Bunk B."/>
            <person name="Jeske O."/>
            <person name="Meyerdierks A."/>
            <person name="Storesund J.E."/>
            <person name="Kallscheuer N."/>
            <person name="Luecker S."/>
            <person name="Lage O.M."/>
            <person name="Pohl T."/>
            <person name="Merkel B.J."/>
            <person name="Hornburger P."/>
            <person name="Mueller R.-W."/>
            <person name="Bruemmer F."/>
            <person name="Labrenz M."/>
            <person name="Spormann A.M."/>
            <person name="Op den Camp H."/>
            <person name="Overmann J."/>
            <person name="Amann R."/>
            <person name="Jetten M.S.M."/>
            <person name="Mascher T."/>
            <person name="Medema M.H."/>
            <person name="Devos D.P."/>
            <person name="Kaster A.-K."/>
            <person name="Ovreas L."/>
            <person name="Rohde M."/>
            <person name="Galperin M.Y."/>
            <person name="Jogler C."/>
        </authorList>
    </citation>
    <scope>NUCLEOTIDE SEQUENCE [LARGE SCALE GENOMIC DNA]</scope>
    <source>
        <strain evidence="8 9">SV_7m_r</strain>
    </source>
</reference>
<dbReference type="GO" id="GO:0003677">
    <property type="term" value="F:DNA binding"/>
    <property type="evidence" value="ECO:0007669"/>
    <property type="project" value="UniProtKB-KW"/>
</dbReference>
<dbReference type="Pfam" id="PF00140">
    <property type="entry name" value="Sigma70_r1_2"/>
    <property type="match status" value="1"/>
</dbReference>
<dbReference type="Pfam" id="PF04545">
    <property type="entry name" value="Sigma70_r4"/>
    <property type="match status" value="1"/>
</dbReference>
<dbReference type="GO" id="GO:0006352">
    <property type="term" value="P:DNA-templated transcription initiation"/>
    <property type="evidence" value="ECO:0007669"/>
    <property type="project" value="InterPro"/>
</dbReference>
<dbReference type="GO" id="GO:0016987">
    <property type="term" value="F:sigma factor activity"/>
    <property type="evidence" value="ECO:0007669"/>
    <property type="project" value="UniProtKB-KW"/>
</dbReference>
<feature type="region of interest" description="Disordered" evidence="6">
    <location>
        <begin position="1"/>
        <end position="56"/>
    </location>
</feature>
<dbReference type="InterPro" id="IPR036388">
    <property type="entry name" value="WH-like_DNA-bd_sf"/>
</dbReference>
<dbReference type="Gene3D" id="1.10.10.10">
    <property type="entry name" value="Winged helix-like DNA-binding domain superfamily/Winged helix DNA-binding domain"/>
    <property type="match status" value="2"/>
</dbReference>
<feature type="domain" description="RNA polymerase sigma-70" evidence="7">
    <location>
        <begin position="505"/>
        <end position="531"/>
    </location>
</feature>
<gene>
    <name evidence="8" type="primary">sigA_3</name>
    <name evidence="8" type="ORF">SV7mr_07060</name>
</gene>
<dbReference type="SUPFAM" id="SSF88659">
    <property type="entry name" value="Sigma3 and sigma4 domains of RNA polymerase sigma factors"/>
    <property type="match status" value="2"/>
</dbReference>
<evidence type="ECO:0000313" key="9">
    <source>
        <dbReference type="Proteomes" id="UP000315003"/>
    </source>
</evidence>
<dbReference type="Gene3D" id="1.10.601.10">
    <property type="entry name" value="RNA Polymerase Primary Sigma Factor"/>
    <property type="match status" value="1"/>
</dbReference>
<dbReference type="NCBIfam" id="TIGR02937">
    <property type="entry name" value="sigma70-ECF"/>
    <property type="match status" value="1"/>
</dbReference>
<dbReference type="InterPro" id="IPR013324">
    <property type="entry name" value="RNA_pol_sigma_r3/r4-like"/>
</dbReference>
<dbReference type="CDD" id="cd06171">
    <property type="entry name" value="Sigma70_r4"/>
    <property type="match status" value="1"/>
</dbReference>
<dbReference type="PANTHER" id="PTHR30603:SF60">
    <property type="entry name" value="RNA POLYMERASE SIGMA FACTOR RPOD"/>
    <property type="match status" value="1"/>
</dbReference>
<dbReference type="OrthoDB" id="9780321at2"/>
<sequence length="558" mass="64353">MIQAFSSAPTGMDYAVSETQPHEDSQFMSQENRMSNNLNGRSLQDDSFDADESVSRRSRVMGEDFAESHLEPSAINLRGLSDEMDPEADPTDDPVRMYLMQMGQIPLLTREQEVAAAQQIEQTRDRYRHCILATDFMLQASLKLLQQVRDKQLRLDRTIEVSVTNAAEKKAIMQRIVPNVATLECLLQRNKLDFAVAINKQLPMRQRRAAWKNLVVRRNKAVRLVEEMNLRTGKLQPIFDKLKQASARMIEIKQLLAKDPSEWAPGMPSPEEIRSELNQLMRMTYESPVTLAKRVRRSDVYRDDYEAAKRILSAGNLRLVVSIAKKYRNRGLSFLDLIQEGNTGLMRAVDKFEHARGYKFSTYATWWIRQAITRAIADQSRTIRVPVHMIDTMNKVRQITRDLVQENGREPTAEEVCERSGMSLEDTRVILKMSRQPLSLDQPVGDHDESVFGEFLQDYRDDDPLLETNRQALKTQINLAMETLNYREREILRLRYGLADGYTYTLEEVGRIFQVTRERVRQIESKAVRKLQQPYRARSLASFLDGAELMLAENGETV</sequence>
<dbReference type="Pfam" id="PF04539">
    <property type="entry name" value="Sigma70_r3"/>
    <property type="match status" value="1"/>
</dbReference>
<keyword evidence="4" id="KW-0238">DNA-binding</keyword>
<proteinExistence type="inferred from homology"/>
<dbReference type="PRINTS" id="PR00046">
    <property type="entry name" value="SIGMA70FCT"/>
</dbReference>
<dbReference type="Pfam" id="PF04542">
    <property type="entry name" value="Sigma70_r2"/>
    <property type="match status" value="1"/>
</dbReference>
<organism evidence="8 9">
    <name type="scientific">Stieleria bergensis</name>
    <dbReference type="NCBI Taxonomy" id="2528025"/>
    <lineage>
        <taxon>Bacteria</taxon>
        <taxon>Pseudomonadati</taxon>
        <taxon>Planctomycetota</taxon>
        <taxon>Planctomycetia</taxon>
        <taxon>Pirellulales</taxon>
        <taxon>Pirellulaceae</taxon>
        <taxon>Stieleria</taxon>
    </lineage>
</organism>
<keyword evidence="5" id="KW-0804">Transcription</keyword>
<dbReference type="Proteomes" id="UP000315003">
    <property type="component" value="Chromosome"/>
</dbReference>
<feature type="compositionally biased region" description="Polar residues" evidence="6">
    <location>
        <begin position="26"/>
        <end position="42"/>
    </location>
</feature>
<dbReference type="RefSeq" id="WP_145269209.1">
    <property type="nucleotide sequence ID" value="NZ_CP036272.1"/>
</dbReference>
<name>A0A517SQ14_9BACT</name>
<dbReference type="InterPro" id="IPR014284">
    <property type="entry name" value="RNA_pol_sigma-70_dom"/>
</dbReference>
<dbReference type="InterPro" id="IPR007630">
    <property type="entry name" value="RNA_pol_sigma70_r4"/>
</dbReference>
<dbReference type="PANTHER" id="PTHR30603">
    <property type="entry name" value="RNA POLYMERASE SIGMA FACTOR RPO"/>
    <property type="match status" value="1"/>
</dbReference>
<keyword evidence="3" id="KW-0731">Sigma factor</keyword>
<dbReference type="PROSITE" id="PS00716">
    <property type="entry name" value="SIGMA70_2"/>
    <property type="match status" value="1"/>
</dbReference>
<keyword evidence="9" id="KW-1185">Reference proteome</keyword>
<keyword evidence="2" id="KW-0805">Transcription regulation</keyword>
<evidence type="ECO:0000256" key="4">
    <source>
        <dbReference type="ARBA" id="ARBA00023125"/>
    </source>
</evidence>
<dbReference type="EMBL" id="CP036272">
    <property type="protein sequence ID" value="QDT58217.1"/>
    <property type="molecule type" value="Genomic_DNA"/>
</dbReference>
<protein>
    <submittedName>
        <fullName evidence="8">RNA polymerase sigma factor SigA</fullName>
    </submittedName>
</protein>
<dbReference type="SUPFAM" id="SSF88946">
    <property type="entry name" value="Sigma2 domain of RNA polymerase sigma factors"/>
    <property type="match status" value="1"/>
</dbReference>
<dbReference type="InterPro" id="IPR050239">
    <property type="entry name" value="Sigma-70_RNA_pol_init_factors"/>
</dbReference>
<evidence type="ECO:0000256" key="6">
    <source>
        <dbReference type="SAM" id="MobiDB-lite"/>
    </source>
</evidence>
<dbReference type="InterPro" id="IPR009042">
    <property type="entry name" value="RNA_pol_sigma70_r1_2"/>
</dbReference>
<dbReference type="InterPro" id="IPR013325">
    <property type="entry name" value="RNA_pol_sigma_r2"/>
</dbReference>
<evidence type="ECO:0000313" key="8">
    <source>
        <dbReference type="EMBL" id="QDT58217.1"/>
    </source>
</evidence>
<evidence type="ECO:0000256" key="2">
    <source>
        <dbReference type="ARBA" id="ARBA00023015"/>
    </source>
</evidence>